<evidence type="ECO:0000256" key="13">
    <source>
        <dbReference type="ARBA" id="ARBA00023125"/>
    </source>
</evidence>
<keyword evidence="19" id="KW-1185">Reference proteome</keyword>
<dbReference type="GO" id="GO:0005829">
    <property type="term" value="C:cytosol"/>
    <property type="evidence" value="ECO:0007669"/>
    <property type="project" value="TreeGrafter"/>
</dbReference>
<evidence type="ECO:0000313" key="18">
    <source>
        <dbReference type="EMBL" id="MBA2133860.1"/>
    </source>
</evidence>
<feature type="binding site" evidence="16">
    <location>
        <position position="108"/>
    </location>
    <ligand>
        <name>Mg(2+)</name>
        <dbReference type="ChEBI" id="CHEBI:18420"/>
    </ligand>
</feature>
<comment type="cofactor">
    <cofactor evidence="16">
        <name>Mg(2+)</name>
        <dbReference type="ChEBI" id="CHEBI:18420"/>
    </cofactor>
    <text evidence="16">Binds 2 magnesium ions per subunit.</text>
</comment>
<evidence type="ECO:0000256" key="6">
    <source>
        <dbReference type="ARBA" id="ARBA00022679"/>
    </source>
</evidence>
<dbReference type="EC" id="2.7.7.7" evidence="16"/>
<evidence type="ECO:0000256" key="1">
    <source>
        <dbReference type="ARBA" id="ARBA00004496"/>
    </source>
</evidence>
<dbReference type="PANTHER" id="PTHR11076:SF33">
    <property type="entry name" value="DNA POLYMERASE KAPPA"/>
    <property type="match status" value="1"/>
</dbReference>
<keyword evidence="6 16" id="KW-0808">Transferase</keyword>
<dbReference type="GO" id="GO:0009432">
    <property type="term" value="P:SOS response"/>
    <property type="evidence" value="ECO:0007669"/>
    <property type="project" value="TreeGrafter"/>
</dbReference>
<dbReference type="CDD" id="cd03586">
    <property type="entry name" value="PolY_Pol_IV_kappa"/>
    <property type="match status" value="1"/>
</dbReference>
<dbReference type="SUPFAM" id="SSF56672">
    <property type="entry name" value="DNA/RNA polymerases"/>
    <property type="match status" value="1"/>
</dbReference>
<dbReference type="GO" id="GO:0006261">
    <property type="term" value="P:DNA-templated DNA replication"/>
    <property type="evidence" value="ECO:0007669"/>
    <property type="project" value="UniProtKB-UniRule"/>
</dbReference>
<dbReference type="Gene3D" id="3.30.70.270">
    <property type="match status" value="1"/>
</dbReference>
<organism evidence="18 19">
    <name type="scientific">Capillibacterium thermochitinicola</name>
    <dbReference type="NCBI Taxonomy" id="2699427"/>
    <lineage>
        <taxon>Bacteria</taxon>
        <taxon>Bacillati</taxon>
        <taxon>Bacillota</taxon>
        <taxon>Capillibacterium</taxon>
    </lineage>
</organism>
<feature type="domain" description="UmuC" evidence="17">
    <location>
        <begin position="9"/>
        <end position="190"/>
    </location>
</feature>
<keyword evidence="10 16" id="KW-0227">DNA damage</keyword>
<dbReference type="GO" id="GO:0003887">
    <property type="term" value="F:DNA-directed DNA polymerase activity"/>
    <property type="evidence" value="ECO:0007669"/>
    <property type="project" value="UniProtKB-UniRule"/>
</dbReference>
<proteinExistence type="inferred from homology"/>
<dbReference type="Pfam" id="PF21999">
    <property type="entry name" value="IMS_HHH_1"/>
    <property type="match status" value="1"/>
</dbReference>
<dbReference type="Gene3D" id="3.30.1490.100">
    <property type="entry name" value="DNA polymerase, Y-family, little finger domain"/>
    <property type="match status" value="1"/>
</dbReference>
<evidence type="ECO:0000256" key="12">
    <source>
        <dbReference type="ARBA" id="ARBA00022932"/>
    </source>
</evidence>
<evidence type="ECO:0000256" key="8">
    <source>
        <dbReference type="ARBA" id="ARBA00022705"/>
    </source>
</evidence>
<dbReference type="NCBIfam" id="NF010731">
    <property type="entry name" value="PRK14133.1"/>
    <property type="match status" value="1"/>
</dbReference>
<dbReference type="AlphaFoldDB" id="A0A8J6I1C0"/>
<keyword evidence="5 16" id="KW-0963">Cytoplasm</keyword>
<dbReference type="InterPro" id="IPR001126">
    <property type="entry name" value="UmuC"/>
</dbReference>
<keyword evidence="12 16" id="KW-0239">DNA-directed DNA polymerase</keyword>
<evidence type="ECO:0000259" key="17">
    <source>
        <dbReference type="PROSITE" id="PS50173"/>
    </source>
</evidence>
<keyword evidence="7 16" id="KW-0548">Nucleotidyltransferase</keyword>
<evidence type="ECO:0000256" key="7">
    <source>
        <dbReference type="ARBA" id="ARBA00022695"/>
    </source>
</evidence>
<feature type="active site" evidence="16">
    <location>
        <position position="109"/>
    </location>
</feature>
<dbReference type="Pfam" id="PF11799">
    <property type="entry name" value="IMS_C"/>
    <property type="match status" value="1"/>
</dbReference>
<keyword evidence="13 16" id="KW-0238">DNA-binding</keyword>
<dbReference type="GO" id="GO:0006281">
    <property type="term" value="P:DNA repair"/>
    <property type="evidence" value="ECO:0007669"/>
    <property type="project" value="UniProtKB-UniRule"/>
</dbReference>
<dbReference type="NCBIfam" id="NF003015">
    <property type="entry name" value="PRK03858.1"/>
    <property type="match status" value="1"/>
</dbReference>
<evidence type="ECO:0000256" key="5">
    <source>
        <dbReference type="ARBA" id="ARBA00022490"/>
    </source>
</evidence>
<comment type="caution">
    <text evidence="18">The sequence shown here is derived from an EMBL/GenBank/DDBJ whole genome shotgun (WGS) entry which is preliminary data.</text>
</comment>
<dbReference type="EMBL" id="JAAKDE010000023">
    <property type="protein sequence ID" value="MBA2133860.1"/>
    <property type="molecule type" value="Genomic_DNA"/>
</dbReference>
<dbReference type="Proteomes" id="UP000657177">
    <property type="component" value="Unassembled WGS sequence"/>
</dbReference>
<evidence type="ECO:0000256" key="10">
    <source>
        <dbReference type="ARBA" id="ARBA00022763"/>
    </source>
</evidence>
<name>A0A8J6I1C0_9FIRM</name>
<evidence type="ECO:0000256" key="2">
    <source>
        <dbReference type="ARBA" id="ARBA00010945"/>
    </source>
</evidence>
<dbReference type="GO" id="GO:0042276">
    <property type="term" value="P:error-prone translesion synthesis"/>
    <property type="evidence" value="ECO:0007669"/>
    <property type="project" value="TreeGrafter"/>
</dbReference>
<dbReference type="Pfam" id="PF00817">
    <property type="entry name" value="IMS"/>
    <property type="match status" value="1"/>
</dbReference>
<keyword evidence="9 16" id="KW-0479">Metal-binding</keyword>
<dbReference type="PANTHER" id="PTHR11076">
    <property type="entry name" value="DNA REPAIR POLYMERASE UMUC / TRANSFERASE FAMILY MEMBER"/>
    <property type="match status" value="1"/>
</dbReference>
<evidence type="ECO:0000256" key="3">
    <source>
        <dbReference type="ARBA" id="ARBA00011245"/>
    </source>
</evidence>
<gene>
    <name evidence="16 18" type="primary">dinB</name>
    <name evidence="18" type="ORF">G5B42_09985</name>
</gene>
<keyword evidence="11 16" id="KW-0460">Magnesium</keyword>
<dbReference type="SUPFAM" id="SSF100879">
    <property type="entry name" value="Lesion bypass DNA polymerase (Y-family), little finger domain"/>
    <property type="match status" value="1"/>
</dbReference>
<evidence type="ECO:0000313" key="19">
    <source>
        <dbReference type="Proteomes" id="UP000657177"/>
    </source>
</evidence>
<dbReference type="Gene3D" id="1.10.150.20">
    <property type="entry name" value="5' to 3' exonuclease, C-terminal subdomain"/>
    <property type="match status" value="1"/>
</dbReference>
<dbReference type="InterPro" id="IPR017961">
    <property type="entry name" value="DNA_pol_Y-fam_little_finger"/>
</dbReference>
<evidence type="ECO:0000256" key="9">
    <source>
        <dbReference type="ARBA" id="ARBA00022723"/>
    </source>
</evidence>
<dbReference type="NCBIfam" id="NF002677">
    <property type="entry name" value="PRK02406.1"/>
    <property type="match status" value="1"/>
</dbReference>
<dbReference type="NCBIfam" id="NF002751">
    <property type="entry name" value="PRK02794.1"/>
    <property type="match status" value="1"/>
</dbReference>
<dbReference type="GO" id="GO:0000287">
    <property type="term" value="F:magnesium ion binding"/>
    <property type="evidence" value="ECO:0007669"/>
    <property type="project" value="UniProtKB-UniRule"/>
</dbReference>
<comment type="subcellular location">
    <subcellularLocation>
        <location evidence="1 16">Cytoplasm</location>
    </subcellularLocation>
</comment>
<evidence type="ECO:0000256" key="16">
    <source>
        <dbReference type="HAMAP-Rule" id="MF_01113"/>
    </source>
</evidence>
<dbReference type="HAMAP" id="MF_01113">
    <property type="entry name" value="DNApol_IV"/>
    <property type="match status" value="1"/>
</dbReference>
<comment type="function">
    <text evidence="16">Poorly processive, error-prone DNA polymerase involved in untargeted mutagenesis. Copies undamaged DNA at stalled replication forks, which arise in vivo from mismatched or misaligned primer ends. These misaligned primers can be extended by PolIV. Exhibits no 3'-5' exonuclease (proofreading) activity. May be involved in translesional synthesis, in conjunction with the beta clamp from PolIII.</text>
</comment>
<evidence type="ECO:0000256" key="14">
    <source>
        <dbReference type="ARBA" id="ARBA00023204"/>
    </source>
</evidence>
<sequence length="390" mass="44099">MSGRQRRRIIHLDMDAFYAAIEQLDNPAYRGKPVIVGGLPHERGVVSTCSYEARKYGIRSAMPLREAARRCPHGIFVPGRMQRYREVSAAIMKLLREYTPLVEPLSCDEAFLDVTGSEPLFGPAETIARQIVDRIAAELQLSASVGVAPNKFLAKLASDLKKPRGFVVIEEEDVLSFLAPLPINRIWGVGPKTTTQLQKMGLKTIGDLQELSLTYLRENLGDLGINLYRLARGIDDRPVETDMDIKSIGHETTFQEDTADREFLEETLWYLSEKVARRLRRKGLVGKVITIKLRDHDFQTITRQTTLYQATDFEEVIYQTARQLAEANAWSGKPLRLIGVSVSGLQTRENSQAPLFTESADTDLRALHQTLDRIRERFGENAITRARFLK</sequence>
<accession>A0A8J6I1C0</accession>
<dbReference type="FunFam" id="3.30.1490.100:FF:000004">
    <property type="entry name" value="DNA polymerase IV"/>
    <property type="match status" value="1"/>
</dbReference>
<dbReference type="InterPro" id="IPR043128">
    <property type="entry name" value="Rev_trsase/Diguanyl_cyclase"/>
</dbReference>
<evidence type="ECO:0000256" key="15">
    <source>
        <dbReference type="ARBA" id="ARBA00049244"/>
    </source>
</evidence>
<dbReference type="NCBIfam" id="NF002882">
    <property type="entry name" value="PRK03348.1"/>
    <property type="match status" value="1"/>
</dbReference>
<evidence type="ECO:0000256" key="11">
    <source>
        <dbReference type="ARBA" id="ARBA00022842"/>
    </source>
</evidence>
<dbReference type="InterPro" id="IPR036775">
    <property type="entry name" value="DNA_pol_Y-fam_lit_finger_sf"/>
</dbReference>
<dbReference type="InterPro" id="IPR050116">
    <property type="entry name" value="DNA_polymerase-Y"/>
</dbReference>
<feature type="site" description="Substrate discrimination" evidence="16">
    <location>
        <position position="18"/>
    </location>
</feature>
<evidence type="ECO:0000256" key="4">
    <source>
        <dbReference type="ARBA" id="ARBA00022457"/>
    </source>
</evidence>
<keyword evidence="8 16" id="KW-0235">DNA replication</keyword>
<dbReference type="FunFam" id="3.40.1170.60:FF:000001">
    <property type="entry name" value="DNA polymerase IV"/>
    <property type="match status" value="1"/>
</dbReference>
<comment type="catalytic activity">
    <reaction evidence="15 16">
        <text>DNA(n) + a 2'-deoxyribonucleoside 5'-triphosphate = DNA(n+1) + diphosphate</text>
        <dbReference type="Rhea" id="RHEA:22508"/>
        <dbReference type="Rhea" id="RHEA-COMP:17339"/>
        <dbReference type="Rhea" id="RHEA-COMP:17340"/>
        <dbReference type="ChEBI" id="CHEBI:33019"/>
        <dbReference type="ChEBI" id="CHEBI:61560"/>
        <dbReference type="ChEBI" id="CHEBI:173112"/>
        <dbReference type="EC" id="2.7.7.7"/>
    </reaction>
</comment>
<keyword evidence="14 16" id="KW-0234">DNA repair</keyword>
<protein>
    <recommendedName>
        <fullName evidence="16">DNA polymerase IV</fullName>
        <shortName evidence="16">Pol IV</shortName>
        <ecNumber evidence="16">2.7.7.7</ecNumber>
    </recommendedName>
</protein>
<dbReference type="GO" id="GO:0003684">
    <property type="term" value="F:damaged DNA binding"/>
    <property type="evidence" value="ECO:0007669"/>
    <property type="project" value="InterPro"/>
</dbReference>
<keyword evidence="4 16" id="KW-0515">Mutator protein</keyword>
<dbReference type="PROSITE" id="PS50173">
    <property type="entry name" value="UMUC"/>
    <property type="match status" value="1"/>
</dbReference>
<comment type="similarity">
    <text evidence="2 16">Belongs to the DNA polymerase type-Y family.</text>
</comment>
<feature type="binding site" evidence="16">
    <location>
        <position position="13"/>
    </location>
    <ligand>
        <name>Mg(2+)</name>
        <dbReference type="ChEBI" id="CHEBI:18420"/>
    </ligand>
</feature>
<dbReference type="Gene3D" id="3.40.1170.60">
    <property type="match status" value="1"/>
</dbReference>
<dbReference type="InterPro" id="IPR022880">
    <property type="entry name" value="DNApol_IV"/>
</dbReference>
<dbReference type="InterPro" id="IPR043502">
    <property type="entry name" value="DNA/RNA_pol_sf"/>
</dbReference>
<dbReference type="InterPro" id="IPR053848">
    <property type="entry name" value="IMS_HHH_1"/>
</dbReference>
<dbReference type="RefSeq" id="WP_181340324.1">
    <property type="nucleotide sequence ID" value="NZ_JAAKDE010000023.1"/>
</dbReference>
<comment type="subunit">
    <text evidence="3 16">Monomer.</text>
</comment>
<reference evidence="18" key="1">
    <citation type="submission" date="2020-06" db="EMBL/GenBank/DDBJ databases">
        <title>Novel chitinolytic bacterium.</title>
        <authorList>
            <person name="Ungkulpasvich U."/>
            <person name="Kosugi A."/>
            <person name="Uke A."/>
        </authorList>
    </citation>
    <scope>NUCLEOTIDE SEQUENCE</scope>
    <source>
        <strain evidence="18">UUS1-1</strain>
    </source>
</reference>